<comment type="caution">
    <text evidence="10">The sequence shown here is derived from an EMBL/GenBank/DDBJ whole genome shotgun (WGS) entry which is preliminary data.</text>
</comment>
<dbReference type="InterPro" id="IPR002305">
    <property type="entry name" value="aa-tRNA-synth_Ic"/>
</dbReference>
<dbReference type="InterPro" id="IPR001412">
    <property type="entry name" value="aa-tRNA-synth_I_CS"/>
</dbReference>
<dbReference type="InterPro" id="IPR002307">
    <property type="entry name" value="Tyr-tRNA-ligase"/>
</dbReference>
<dbReference type="EMBL" id="LCFS01000016">
    <property type="protein sequence ID" value="KKS99959.1"/>
    <property type="molecule type" value="Genomic_DNA"/>
</dbReference>
<dbReference type="GO" id="GO:0005829">
    <property type="term" value="C:cytosol"/>
    <property type="evidence" value="ECO:0007669"/>
    <property type="project" value="TreeGrafter"/>
</dbReference>
<keyword evidence="5 9" id="KW-0648">Protein biosynthesis</keyword>
<evidence type="ECO:0000256" key="7">
    <source>
        <dbReference type="ARBA" id="ARBA00048248"/>
    </source>
</evidence>
<dbReference type="STRING" id="1618738.UV76_C0016G0011"/>
<dbReference type="Gene3D" id="1.10.240.10">
    <property type="entry name" value="Tyrosyl-Transfer RNA Synthetase"/>
    <property type="match status" value="1"/>
</dbReference>
<comment type="similarity">
    <text evidence="9">Belongs to the class-I aminoacyl-tRNA synthetase family.</text>
</comment>
<dbReference type="InterPro" id="IPR014729">
    <property type="entry name" value="Rossmann-like_a/b/a_fold"/>
</dbReference>
<keyword evidence="3 9" id="KW-0547">Nucleotide-binding</keyword>
<accession>A0A0G1DQM9</accession>
<dbReference type="PATRIC" id="fig|1618738.3.peg.674"/>
<dbReference type="GO" id="GO:0003723">
    <property type="term" value="F:RNA binding"/>
    <property type="evidence" value="ECO:0007669"/>
    <property type="project" value="InterPro"/>
</dbReference>
<dbReference type="SUPFAM" id="SSF55174">
    <property type="entry name" value="Alpha-L RNA-binding motif"/>
    <property type="match status" value="1"/>
</dbReference>
<dbReference type="AlphaFoldDB" id="A0A0G1DQM9"/>
<name>A0A0G1DQM9_9BACT</name>
<evidence type="ECO:0000256" key="8">
    <source>
        <dbReference type="NCBIfam" id="TIGR00234"/>
    </source>
</evidence>
<evidence type="ECO:0000256" key="3">
    <source>
        <dbReference type="ARBA" id="ARBA00022741"/>
    </source>
</evidence>
<keyword evidence="6 9" id="KW-0030">Aminoacyl-tRNA synthetase</keyword>
<protein>
    <recommendedName>
        <fullName evidence="1 8">Tyrosine--tRNA ligase</fullName>
        <ecNumber evidence="1 8">6.1.1.1</ecNumber>
    </recommendedName>
</protein>
<evidence type="ECO:0000256" key="1">
    <source>
        <dbReference type="ARBA" id="ARBA00013160"/>
    </source>
</evidence>
<sequence>MKVVTDEKKIDEVLARGVENIFVREELKKKLLSGKKLKVYLGIDPTGPTLHMGHAIPLQKLKQFQELGHQVILLMGDFTAMVGDPTDKMAARKRLSRREVLDNLKKYKKQASVFLKFTGDNKAEFKFNSKWLSRMTFEDVLNLTSRATVDQMLKRDMFARRNTEGKPIFIHEFLYPLMQGYDSVAMGVDVEVGGNDQTFNMLVGRNLVFQMLGKNKSVLAMKLLEDNAGKKMGKTEGNMITFEDDPNEMFGKVMSWADSLIGKGFELCTEIDLSGIKAGQNPRDLKMKLAFEIVKIYHGEKQAQKAEESFVKTFQKKEIPEAVEEVEGGEPLNKILLRVRISKSNSEVYRLLKAGAIMDLTENKKVFSPKIVIKGHIYKIGKHRFIKIK</sequence>
<evidence type="ECO:0000256" key="9">
    <source>
        <dbReference type="RuleBase" id="RU363036"/>
    </source>
</evidence>
<dbReference type="EC" id="6.1.1.1" evidence="1 8"/>
<dbReference type="PANTHER" id="PTHR11766:SF1">
    <property type="entry name" value="TYROSINE--TRNA LIGASE"/>
    <property type="match status" value="1"/>
</dbReference>
<dbReference type="Proteomes" id="UP000034646">
    <property type="component" value="Unassembled WGS sequence"/>
</dbReference>
<gene>
    <name evidence="10" type="ORF">UV76_C0016G0011</name>
</gene>
<evidence type="ECO:0000256" key="6">
    <source>
        <dbReference type="ARBA" id="ARBA00023146"/>
    </source>
</evidence>
<evidence type="ECO:0000256" key="5">
    <source>
        <dbReference type="ARBA" id="ARBA00022917"/>
    </source>
</evidence>
<dbReference type="PROSITE" id="PS00178">
    <property type="entry name" value="AA_TRNA_LIGASE_I"/>
    <property type="match status" value="1"/>
</dbReference>
<dbReference type="SUPFAM" id="SSF52374">
    <property type="entry name" value="Nucleotidylyl transferase"/>
    <property type="match status" value="1"/>
</dbReference>
<evidence type="ECO:0000313" key="10">
    <source>
        <dbReference type="EMBL" id="KKS99959.1"/>
    </source>
</evidence>
<dbReference type="GO" id="GO:0006437">
    <property type="term" value="P:tyrosyl-tRNA aminoacylation"/>
    <property type="evidence" value="ECO:0007669"/>
    <property type="project" value="UniProtKB-UniRule"/>
</dbReference>
<dbReference type="PRINTS" id="PR01040">
    <property type="entry name" value="TRNASYNTHTYR"/>
</dbReference>
<dbReference type="GO" id="GO:0005524">
    <property type="term" value="F:ATP binding"/>
    <property type="evidence" value="ECO:0007669"/>
    <property type="project" value="UniProtKB-KW"/>
</dbReference>
<dbReference type="GO" id="GO:0004831">
    <property type="term" value="F:tyrosine-tRNA ligase activity"/>
    <property type="evidence" value="ECO:0007669"/>
    <property type="project" value="UniProtKB-UniRule"/>
</dbReference>
<evidence type="ECO:0000256" key="4">
    <source>
        <dbReference type="ARBA" id="ARBA00022840"/>
    </source>
</evidence>
<dbReference type="Gene3D" id="3.40.50.620">
    <property type="entry name" value="HUPs"/>
    <property type="match status" value="1"/>
</dbReference>
<dbReference type="InterPro" id="IPR024088">
    <property type="entry name" value="Tyr-tRNA-ligase_bac-type"/>
</dbReference>
<keyword evidence="2 9" id="KW-0436">Ligase</keyword>
<comment type="catalytic activity">
    <reaction evidence="7">
        <text>tRNA(Tyr) + L-tyrosine + ATP = L-tyrosyl-tRNA(Tyr) + AMP + diphosphate + H(+)</text>
        <dbReference type="Rhea" id="RHEA:10220"/>
        <dbReference type="Rhea" id="RHEA-COMP:9706"/>
        <dbReference type="Rhea" id="RHEA-COMP:9707"/>
        <dbReference type="ChEBI" id="CHEBI:15378"/>
        <dbReference type="ChEBI" id="CHEBI:30616"/>
        <dbReference type="ChEBI" id="CHEBI:33019"/>
        <dbReference type="ChEBI" id="CHEBI:58315"/>
        <dbReference type="ChEBI" id="CHEBI:78442"/>
        <dbReference type="ChEBI" id="CHEBI:78536"/>
        <dbReference type="ChEBI" id="CHEBI:456215"/>
        <dbReference type="EC" id="6.1.1.1"/>
    </reaction>
</comment>
<dbReference type="InterPro" id="IPR036986">
    <property type="entry name" value="S4_RNA-bd_sf"/>
</dbReference>
<reference evidence="10 11" key="1">
    <citation type="journal article" date="2015" name="Nature">
        <title>rRNA introns, odd ribosomes, and small enigmatic genomes across a large radiation of phyla.</title>
        <authorList>
            <person name="Brown C.T."/>
            <person name="Hug L.A."/>
            <person name="Thomas B.C."/>
            <person name="Sharon I."/>
            <person name="Castelle C.J."/>
            <person name="Singh A."/>
            <person name="Wilkins M.J."/>
            <person name="Williams K.H."/>
            <person name="Banfield J.F."/>
        </authorList>
    </citation>
    <scope>NUCLEOTIDE SEQUENCE [LARGE SCALE GENOMIC DNA]</scope>
</reference>
<dbReference type="Gene3D" id="3.10.290.10">
    <property type="entry name" value="RNA-binding S4 domain"/>
    <property type="match status" value="1"/>
</dbReference>
<dbReference type="CDD" id="cd00805">
    <property type="entry name" value="TyrRS_core"/>
    <property type="match status" value="1"/>
</dbReference>
<proteinExistence type="inferred from homology"/>
<evidence type="ECO:0000256" key="2">
    <source>
        <dbReference type="ARBA" id="ARBA00022598"/>
    </source>
</evidence>
<organism evidence="10 11">
    <name type="scientific">Candidatus Nomurabacteria bacterium GW2011_GWA2_43_15</name>
    <dbReference type="NCBI Taxonomy" id="1618738"/>
    <lineage>
        <taxon>Bacteria</taxon>
        <taxon>Candidatus Nomuraibacteriota</taxon>
    </lineage>
</organism>
<evidence type="ECO:0000313" key="11">
    <source>
        <dbReference type="Proteomes" id="UP000034646"/>
    </source>
</evidence>
<dbReference type="NCBIfam" id="TIGR00234">
    <property type="entry name" value="tyrS"/>
    <property type="match status" value="1"/>
</dbReference>
<dbReference type="Pfam" id="PF00579">
    <property type="entry name" value="tRNA-synt_1b"/>
    <property type="match status" value="1"/>
</dbReference>
<dbReference type="PANTHER" id="PTHR11766">
    <property type="entry name" value="TYROSYL-TRNA SYNTHETASE"/>
    <property type="match status" value="1"/>
</dbReference>
<keyword evidence="4 9" id="KW-0067">ATP-binding</keyword>